<dbReference type="InterPro" id="IPR013324">
    <property type="entry name" value="RNA_pol_sigma_r3/r4-like"/>
</dbReference>
<dbReference type="Pfam" id="PF04542">
    <property type="entry name" value="Sigma70_r2"/>
    <property type="match status" value="1"/>
</dbReference>
<reference evidence="8" key="1">
    <citation type="journal article" date="2019" name="Int. J. Syst. Evol. Microbiol.">
        <title>The Global Catalogue of Microorganisms (GCM) 10K type strain sequencing project: providing services to taxonomists for standard genome sequencing and annotation.</title>
        <authorList>
            <consortium name="The Broad Institute Genomics Platform"/>
            <consortium name="The Broad Institute Genome Sequencing Center for Infectious Disease"/>
            <person name="Wu L."/>
            <person name="Ma J."/>
        </authorList>
    </citation>
    <scope>NUCLEOTIDE SEQUENCE [LARGE SCALE GENOMIC DNA]</scope>
    <source>
        <strain evidence="8">JCM 18053</strain>
    </source>
</reference>
<evidence type="ECO:0000256" key="4">
    <source>
        <dbReference type="ARBA" id="ARBA00023125"/>
    </source>
</evidence>
<keyword evidence="3" id="KW-0731">Sigma factor</keyword>
<gene>
    <name evidence="7" type="ORF">GCM10023213_07960</name>
</gene>
<dbReference type="InterPro" id="IPR007627">
    <property type="entry name" value="RNA_pol_sigma70_r2"/>
</dbReference>
<dbReference type="NCBIfam" id="TIGR02937">
    <property type="entry name" value="sigma70-ECF"/>
    <property type="match status" value="1"/>
</dbReference>
<comment type="caution">
    <text evidence="7">The sequence shown here is derived from an EMBL/GenBank/DDBJ whole genome shotgun (WGS) entry which is preliminary data.</text>
</comment>
<dbReference type="EMBL" id="BAABIA010000002">
    <property type="protein sequence ID" value="GAA5135151.1"/>
    <property type="molecule type" value="Genomic_DNA"/>
</dbReference>
<name>A0ABP9NW64_9BACT</name>
<keyword evidence="4" id="KW-0238">DNA-binding</keyword>
<dbReference type="PANTHER" id="PTHR43133:SF8">
    <property type="entry name" value="RNA POLYMERASE SIGMA FACTOR HI_1459-RELATED"/>
    <property type="match status" value="1"/>
</dbReference>
<keyword evidence="8" id="KW-1185">Reference proteome</keyword>
<proteinExistence type="inferred from homology"/>
<dbReference type="Gene3D" id="1.10.1740.10">
    <property type="match status" value="1"/>
</dbReference>
<comment type="similarity">
    <text evidence="1">Belongs to the sigma-70 factor family. ECF subfamily.</text>
</comment>
<evidence type="ECO:0000256" key="1">
    <source>
        <dbReference type="ARBA" id="ARBA00010641"/>
    </source>
</evidence>
<dbReference type="InterPro" id="IPR039425">
    <property type="entry name" value="RNA_pol_sigma-70-like"/>
</dbReference>
<keyword evidence="2" id="KW-0805">Transcription regulation</keyword>
<evidence type="ECO:0000313" key="7">
    <source>
        <dbReference type="EMBL" id="GAA5135151.1"/>
    </source>
</evidence>
<dbReference type="PANTHER" id="PTHR43133">
    <property type="entry name" value="RNA POLYMERASE ECF-TYPE SIGMA FACTO"/>
    <property type="match status" value="1"/>
</dbReference>
<dbReference type="SUPFAM" id="SSF88946">
    <property type="entry name" value="Sigma2 domain of RNA polymerase sigma factors"/>
    <property type="match status" value="1"/>
</dbReference>
<dbReference type="SUPFAM" id="SSF88659">
    <property type="entry name" value="Sigma3 and sigma4 domains of RNA polymerase sigma factors"/>
    <property type="match status" value="1"/>
</dbReference>
<organism evidence="7 8">
    <name type="scientific">Prosthecobacter algae</name>
    <dbReference type="NCBI Taxonomy" id="1144682"/>
    <lineage>
        <taxon>Bacteria</taxon>
        <taxon>Pseudomonadati</taxon>
        <taxon>Verrucomicrobiota</taxon>
        <taxon>Verrucomicrobiia</taxon>
        <taxon>Verrucomicrobiales</taxon>
        <taxon>Verrucomicrobiaceae</taxon>
        <taxon>Prosthecobacter</taxon>
    </lineage>
</organism>
<sequence>MDDIMKLIRTYRVTAALDQRLRLADTLFRGIAADIRFFVFSSVPQEAGDDVLQETLKAIAAGLGRFDGDTKSEFWAWCYRIARNKSSDYFRRREADRLHSVSPDELLKMIESGQPRTAIPAQERLDLEYAVQLLRKANPDCYEFLWKHYVVGLAYGEIASEHNLQYDNVRMKISRCLREAQSLIS</sequence>
<evidence type="ECO:0000256" key="2">
    <source>
        <dbReference type="ARBA" id="ARBA00023015"/>
    </source>
</evidence>
<dbReference type="Proteomes" id="UP001499852">
    <property type="component" value="Unassembled WGS sequence"/>
</dbReference>
<evidence type="ECO:0000256" key="3">
    <source>
        <dbReference type="ARBA" id="ARBA00023082"/>
    </source>
</evidence>
<protein>
    <recommendedName>
        <fullName evidence="6">RNA polymerase sigma-70 region 2 domain-containing protein</fullName>
    </recommendedName>
</protein>
<evidence type="ECO:0000256" key="5">
    <source>
        <dbReference type="ARBA" id="ARBA00023163"/>
    </source>
</evidence>
<keyword evidence="5" id="KW-0804">Transcription</keyword>
<evidence type="ECO:0000259" key="6">
    <source>
        <dbReference type="Pfam" id="PF04542"/>
    </source>
</evidence>
<dbReference type="InterPro" id="IPR013325">
    <property type="entry name" value="RNA_pol_sigma_r2"/>
</dbReference>
<dbReference type="InterPro" id="IPR014284">
    <property type="entry name" value="RNA_pol_sigma-70_dom"/>
</dbReference>
<accession>A0ABP9NW64</accession>
<feature type="domain" description="RNA polymerase sigma-70 region 2" evidence="6">
    <location>
        <begin position="47"/>
        <end position="94"/>
    </location>
</feature>
<evidence type="ECO:0000313" key="8">
    <source>
        <dbReference type="Proteomes" id="UP001499852"/>
    </source>
</evidence>